<evidence type="ECO:0000313" key="1">
    <source>
        <dbReference type="EMBL" id="OPB73601.1"/>
    </source>
</evidence>
<name>A0AAJ3TNP4_9FLAO</name>
<dbReference type="EMBL" id="MAIC01000016">
    <property type="protein sequence ID" value="OPB73601.1"/>
    <property type="molecule type" value="Genomic_DNA"/>
</dbReference>
<dbReference type="AlphaFoldDB" id="A0AAJ3TNP4"/>
<protein>
    <submittedName>
        <fullName evidence="1">Uncharacterized protein</fullName>
    </submittedName>
</protein>
<evidence type="ECO:0000313" key="2">
    <source>
        <dbReference type="Proteomes" id="UP000190816"/>
    </source>
</evidence>
<comment type="caution">
    <text evidence="1">The sequence shown here is derived from an EMBL/GenBank/DDBJ whole genome shotgun (WGS) entry which is preliminary data.</text>
</comment>
<proteinExistence type="predicted"/>
<dbReference type="RefSeq" id="WP_078402618.1">
    <property type="nucleotide sequence ID" value="NZ_CP016377.1"/>
</dbReference>
<dbReference type="KEGG" id="ego:BBD34_05020"/>
<accession>A0AAJ3TNP4</accession>
<sequence length="131" mass="15009">MSNKKRIQKKIQSIDNKKWFREVSFIINKGFPNLSLQTDLIAKSFFDTIHAINTFSNNIIIAMSAIPDIKILSDNKFQNAYFQGQKAAEKYLEFYKGKDLRMENTDALLKHPDGVSFNLSSLTAESNKTLN</sequence>
<gene>
    <name evidence="1" type="ORF">BAY32_11200</name>
</gene>
<reference evidence="1 2" key="1">
    <citation type="submission" date="2016-06" db="EMBL/GenBank/DDBJ databases">
        <authorList>
            <person name="Nicholson A.C."/>
        </authorList>
    </citation>
    <scope>NUCLEOTIDE SEQUENCE [LARGE SCALE GENOMIC DNA]</scope>
    <source>
        <strain evidence="1 2">G4123</strain>
    </source>
</reference>
<dbReference type="Proteomes" id="UP000190816">
    <property type="component" value="Unassembled WGS sequence"/>
</dbReference>
<organism evidence="1 2">
    <name type="scientific">Elizabethkingia ursingii</name>
    <dbReference type="NCBI Taxonomy" id="1756150"/>
    <lineage>
        <taxon>Bacteria</taxon>
        <taxon>Pseudomonadati</taxon>
        <taxon>Bacteroidota</taxon>
        <taxon>Flavobacteriia</taxon>
        <taxon>Flavobacteriales</taxon>
        <taxon>Weeksellaceae</taxon>
        <taxon>Elizabethkingia</taxon>
    </lineage>
</organism>